<dbReference type="PROSITE" id="PS50808">
    <property type="entry name" value="ZF_BED"/>
    <property type="match status" value="1"/>
</dbReference>
<evidence type="ECO:0000256" key="2">
    <source>
        <dbReference type="ARBA" id="ARBA00022771"/>
    </source>
</evidence>
<dbReference type="InterPro" id="IPR052717">
    <property type="entry name" value="Vacuolar_transposase_reg"/>
</dbReference>
<dbReference type="PANTHER" id="PTHR46169:SF17">
    <property type="entry name" value="HAT C-TERMINAL DIMERISATION DOMAIN-CONTAINING PROTEIN"/>
    <property type="match status" value="1"/>
</dbReference>
<dbReference type="SUPFAM" id="SSF140996">
    <property type="entry name" value="Hermes dimerisation domain"/>
    <property type="match status" value="1"/>
</dbReference>
<evidence type="ECO:0000259" key="5">
    <source>
        <dbReference type="PROSITE" id="PS50808"/>
    </source>
</evidence>
<accession>A0ABN7WVN8</accession>
<evidence type="ECO:0000313" key="7">
    <source>
        <dbReference type="Proteomes" id="UP000789901"/>
    </source>
</evidence>
<dbReference type="EMBL" id="CAJVQB010066355">
    <property type="protein sequence ID" value="CAG8841620.1"/>
    <property type="molecule type" value="Genomic_DNA"/>
</dbReference>
<keyword evidence="2 4" id="KW-0863">Zinc-finger</keyword>
<evidence type="ECO:0000313" key="6">
    <source>
        <dbReference type="EMBL" id="CAG8841620.1"/>
    </source>
</evidence>
<protein>
    <submittedName>
        <fullName evidence="6">41395_t:CDS:1</fullName>
    </submittedName>
</protein>
<evidence type="ECO:0000256" key="1">
    <source>
        <dbReference type="ARBA" id="ARBA00022723"/>
    </source>
</evidence>
<proteinExistence type="predicted"/>
<dbReference type="SUPFAM" id="SSF53098">
    <property type="entry name" value="Ribonuclease H-like"/>
    <property type="match status" value="1"/>
</dbReference>
<comment type="caution">
    <text evidence="6">The sequence shown here is derived from an EMBL/GenBank/DDBJ whole genome shotgun (WGS) entry which is preliminary data.</text>
</comment>
<keyword evidence="1" id="KW-0479">Metal-binding</keyword>
<feature type="domain" description="BED-type" evidence="5">
    <location>
        <begin position="3"/>
        <end position="49"/>
    </location>
</feature>
<name>A0ABN7WVN8_GIGMA</name>
<sequence length="475" mass="56155">EKNGKSEVWQNFLEIVDLNNQYIGYVSCKNCNNIFTYSQKSGTSHLLRHQCISSSNQLKITLFLPKKTILPTAKESTTNKIVNFVCKDLRPFEIIEGEGFRDFSQEMINIGAKFGQIQIDDLFPHPTTISRNIIKNMWTDNYKKLSYISLTVHFIKNWQLKEQILAISKFPNISHTADNIRNTILNILKNYNLVPNRTMKNFVFITDSGANFIVAFRNYKHIPCIAHRIFFKYENFQNYPSIIETIKECKSLVTYFKQSLLYLKLEKSLKQESETRWNSKLEMLESIYNQFDLINSILADKNKLYRIENIDLEVLLVLINFLKKFKEASNYLESSKNPTLHLVIPWYKVFKEHCKIDQQDNIILKQIKKIVDEKITLKYKIEKLYKLAIFFNPKMKQLKILEPDDALWVKNQIREQYSLIQTDFESDNDDLYIDTQKKSTKKLCKKSSKEFTNFSEYYDSSDNENNLDEIDQYLS</sequence>
<dbReference type="Gene3D" id="1.10.10.1070">
    <property type="entry name" value="Zinc finger, BED domain-containing"/>
    <property type="match status" value="1"/>
</dbReference>
<dbReference type="SMART" id="SM00614">
    <property type="entry name" value="ZnF_BED"/>
    <property type="match status" value="1"/>
</dbReference>
<dbReference type="InterPro" id="IPR012337">
    <property type="entry name" value="RNaseH-like_sf"/>
</dbReference>
<dbReference type="Pfam" id="PF10683">
    <property type="entry name" value="DBD_Tnp_Hermes"/>
    <property type="match status" value="1"/>
</dbReference>
<keyword evidence="7" id="KW-1185">Reference proteome</keyword>
<gene>
    <name evidence="6" type="ORF">GMARGA_LOCUS35526</name>
</gene>
<evidence type="ECO:0000256" key="3">
    <source>
        <dbReference type="ARBA" id="ARBA00022833"/>
    </source>
</evidence>
<feature type="non-terminal residue" evidence="6">
    <location>
        <position position="1"/>
    </location>
</feature>
<feature type="non-terminal residue" evidence="6">
    <location>
        <position position="475"/>
    </location>
</feature>
<keyword evidence="3" id="KW-0862">Zinc</keyword>
<organism evidence="6 7">
    <name type="scientific">Gigaspora margarita</name>
    <dbReference type="NCBI Taxonomy" id="4874"/>
    <lineage>
        <taxon>Eukaryota</taxon>
        <taxon>Fungi</taxon>
        <taxon>Fungi incertae sedis</taxon>
        <taxon>Mucoromycota</taxon>
        <taxon>Glomeromycotina</taxon>
        <taxon>Glomeromycetes</taxon>
        <taxon>Diversisporales</taxon>
        <taxon>Gigasporaceae</taxon>
        <taxon>Gigaspora</taxon>
    </lineage>
</organism>
<dbReference type="PANTHER" id="PTHR46169">
    <property type="entry name" value="DNA REPLICATION-RELATED ELEMENT FACTOR, ISOFORM A"/>
    <property type="match status" value="1"/>
</dbReference>
<dbReference type="InterPro" id="IPR003656">
    <property type="entry name" value="Znf_BED"/>
</dbReference>
<evidence type="ECO:0000256" key="4">
    <source>
        <dbReference type="PROSITE-ProRule" id="PRU00027"/>
    </source>
</evidence>
<dbReference type="Proteomes" id="UP000789901">
    <property type="component" value="Unassembled WGS sequence"/>
</dbReference>
<reference evidence="6 7" key="1">
    <citation type="submission" date="2021-06" db="EMBL/GenBank/DDBJ databases">
        <authorList>
            <person name="Kallberg Y."/>
            <person name="Tangrot J."/>
            <person name="Rosling A."/>
        </authorList>
    </citation>
    <scope>NUCLEOTIDE SEQUENCE [LARGE SCALE GENOMIC DNA]</scope>
    <source>
        <strain evidence="6 7">120-4 pot B 10/14</strain>
    </source>
</reference>
<dbReference type="InterPro" id="IPR018473">
    <property type="entry name" value="Hermes_transposase_DNA-db"/>
</dbReference>